<evidence type="ECO:0000313" key="3">
    <source>
        <dbReference type="Proteomes" id="UP000540506"/>
    </source>
</evidence>
<accession>A0A7W7RAU3</accession>
<protein>
    <submittedName>
        <fullName evidence="2">Uncharacterized protein</fullName>
    </submittedName>
</protein>
<sequence>MPGTLRFVLFGLIALFGIGLSAAPADAAPAAPAPVAPAPAAPAADTAPDLVCGGCWG</sequence>
<feature type="signal peptide" evidence="1">
    <location>
        <begin position="1"/>
        <end position="27"/>
    </location>
</feature>
<gene>
    <name evidence="2" type="ORF">FHR34_007557</name>
</gene>
<dbReference type="RefSeq" id="WP_184945863.1">
    <property type="nucleotide sequence ID" value="NZ_JACHJV010000003.1"/>
</dbReference>
<keyword evidence="1" id="KW-0732">Signal</keyword>
<keyword evidence="3" id="KW-1185">Reference proteome</keyword>
<dbReference type="EMBL" id="JACHJV010000003">
    <property type="protein sequence ID" value="MBB4928460.1"/>
    <property type="molecule type" value="Genomic_DNA"/>
</dbReference>
<evidence type="ECO:0000256" key="1">
    <source>
        <dbReference type="SAM" id="SignalP"/>
    </source>
</evidence>
<reference evidence="2 3" key="1">
    <citation type="submission" date="2020-08" db="EMBL/GenBank/DDBJ databases">
        <title>Sequencing the genomes of 1000 actinobacteria strains.</title>
        <authorList>
            <person name="Klenk H.-P."/>
        </authorList>
    </citation>
    <scope>NUCLEOTIDE SEQUENCE [LARGE SCALE GENOMIC DNA]</scope>
    <source>
        <strain evidence="2 3">DSM 41654</strain>
    </source>
</reference>
<dbReference type="Proteomes" id="UP000540506">
    <property type="component" value="Unassembled WGS sequence"/>
</dbReference>
<feature type="chain" id="PRO_5030836535" evidence="1">
    <location>
        <begin position="28"/>
        <end position="57"/>
    </location>
</feature>
<dbReference type="AlphaFoldDB" id="A0A7W7RAU3"/>
<organism evidence="2 3">
    <name type="scientific">Kitasatospora kifunensis</name>
    <name type="common">Streptomyces kifunensis</name>
    <dbReference type="NCBI Taxonomy" id="58351"/>
    <lineage>
        <taxon>Bacteria</taxon>
        <taxon>Bacillati</taxon>
        <taxon>Actinomycetota</taxon>
        <taxon>Actinomycetes</taxon>
        <taxon>Kitasatosporales</taxon>
        <taxon>Streptomycetaceae</taxon>
        <taxon>Kitasatospora</taxon>
    </lineage>
</organism>
<comment type="caution">
    <text evidence="2">The sequence shown here is derived from an EMBL/GenBank/DDBJ whole genome shotgun (WGS) entry which is preliminary data.</text>
</comment>
<proteinExistence type="predicted"/>
<evidence type="ECO:0000313" key="2">
    <source>
        <dbReference type="EMBL" id="MBB4928460.1"/>
    </source>
</evidence>
<name>A0A7W7RAU3_KITKI</name>